<dbReference type="EMBL" id="BAUT01000029">
    <property type="protein sequence ID" value="GAE26661.1"/>
    <property type="molecule type" value="Genomic_DNA"/>
</dbReference>
<keyword evidence="3" id="KW-1185">Reference proteome</keyword>
<dbReference type="STRING" id="1236970.JCM9140_2745"/>
<proteinExistence type="predicted"/>
<evidence type="ECO:0000313" key="2">
    <source>
        <dbReference type="EMBL" id="GAE26661.1"/>
    </source>
</evidence>
<gene>
    <name evidence="2" type="ORF">JCM9140_2745</name>
</gene>
<keyword evidence="1" id="KW-0812">Transmembrane</keyword>
<evidence type="ECO:0000313" key="3">
    <source>
        <dbReference type="Proteomes" id="UP000018890"/>
    </source>
</evidence>
<keyword evidence="1" id="KW-0472">Membrane</keyword>
<dbReference type="AlphaFoldDB" id="W4Q3J8"/>
<sequence length="56" mass="6202">MADAIFTSGLFGMFYDSKEASQEKDRKKFNQMIIGALTGVVISAVIFGLTCYIFLN</sequence>
<feature type="transmembrane region" description="Helical" evidence="1">
    <location>
        <begin position="32"/>
        <end position="55"/>
    </location>
</feature>
<dbReference type="Proteomes" id="UP000018890">
    <property type="component" value="Unassembled WGS sequence"/>
</dbReference>
<keyword evidence="1" id="KW-1133">Transmembrane helix</keyword>
<reference evidence="2" key="1">
    <citation type="journal article" date="2014" name="Genome Announc.">
        <title>Draft Genome Sequences of Three Alkaliphilic Bacillus Strains, Bacillus wakoensis JCM 9140T, Bacillus akibai JCM 9157T, and Bacillus hemicellulosilyticus JCM 9152T.</title>
        <authorList>
            <person name="Yuki M."/>
            <person name="Oshima K."/>
            <person name="Suda W."/>
            <person name="Oshida Y."/>
            <person name="Kitamura K."/>
            <person name="Iida T."/>
            <person name="Hattori M."/>
            <person name="Ohkuma M."/>
        </authorList>
    </citation>
    <scope>NUCLEOTIDE SEQUENCE [LARGE SCALE GENOMIC DNA]</scope>
    <source>
        <strain evidence="2">JCM 9140</strain>
    </source>
</reference>
<comment type="caution">
    <text evidence="2">The sequence shown here is derived from an EMBL/GenBank/DDBJ whole genome shotgun (WGS) entry which is preliminary data.</text>
</comment>
<evidence type="ECO:0000256" key="1">
    <source>
        <dbReference type="SAM" id="Phobius"/>
    </source>
</evidence>
<organism evidence="2 3">
    <name type="scientific">Halalkalibacter wakoensis JCM 9140</name>
    <dbReference type="NCBI Taxonomy" id="1236970"/>
    <lineage>
        <taxon>Bacteria</taxon>
        <taxon>Bacillati</taxon>
        <taxon>Bacillota</taxon>
        <taxon>Bacilli</taxon>
        <taxon>Bacillales</taxon>
        <taxon>Bacillaceae</taxon>
        <taxon>Halalkalibacter</taxon>
    </lineage>
</organism>
<protein>
    <submittedName>
        <fullName evidence="2">Uncharacterized protein</fullName>
    </submittedName>
</protein>
<name>W4Q3J8_9BACI</name>
<accession>W4Q3J8</accession>